<feature type="domain" description="G-protein coupled receptors family 1 profile" evidence="12">
    <location>
        <begin position="56"/>
        <end position="309"/>
    </location>
</feature>
<organism evidence="13 14">
    <name type="scientific">Mizuhopecten yessoensis</name>
    <name type="common">Japanese scallop</name>
    <name type="synonym">Patinopecten yessoensis</name>
    <dbReference type="NCBI Taxonomy" id="6573"/>
    <lineage>
        <taxon>Eukaryota</taxon>
        <taxon>Metazoa</taxon>
        <taxon>Spiralia</taxon>
        <taxon>Lophotrochozoa</taxon>
        <taxon>Mollusca</taxon>
        <taxon>Bivalvia</taxon>
        <taxon>Autobranchia</taxon>
        <taxon>Pteriomorphia</taxon>
        <taxon>Pectinida</taxon>
        <taxon>Pectinoidea</taxon>
        <taxon>Pectinidae</taxon>
        <taxon>Mizuhopecten</taxon>
    </lineage>
</organism>
<evidence type="ECO:0000256" key="4">
    <source>
        <dbReference type="ARBA" id="ARBA00022692"/>
    </source>
</evidence>
<proteinExistence type="inferred from homology"/>
<feature type="transmembrane region" description="Helical" evidence="11">
    <location>
        <begin position="198"/>
        <end position="222"/>
    </location>
</feature>
<keyword evidence="3" id="KW-1003">Cell membrane</keyword>
<dbReference type="Pfam" id="PF00001">
    <property type="entry name" value="7tm_1"/>
    <property type="match status" value="1"/>
</dbReference>
<feature type="transmembrane region" description="Helical" evidence="11">
    <location>
        <begin position="255"/>
        <end position="273"/>
    </location>
</feature>
<dbReference type="STRING" id="6573.A0A210PJX9"/>
<evidence type="ECO:0000313" key="14">
    <source>
        <dbReference type="Proteomes" id="UP000242188"/>
    </source>
</evidence>
<keyword evidence="8 10" id="KW-0675">Receptor</keyword>
<dbReference type="PRINTS" id="PR00237">
    <property type="entry name" value="GPCRRHODOPSN"/>
</dbReference>
<dbReference type="InterPro" id="IPR000611">
    <property type="entry name" value="NPY_rcpt"/>
</dbReference>
<evidence type="ECO:0000256" key="11">
    <source>
        <dbReference type="SAM" id="Phobius"/>
    </source>
</evidence>
<gene>
    <name evidence="13" type="ORF">KP79_PYT02845</name>
</gene>
<comment type="similarity">
    <text evidence="2 10">Belongs to the G-protein coupled receptor 1 family.</text>
</comment>
<evidence type="ECO:0000256" key="6">
    <source>
        <dbReference type="ARBA" id="ARBA00023040"/>
    </source>
</evidence>
<dbReference type="SMART" id="SM01381">
    <property type="entry name" value="7TM_GPCR_Srsx"/>
    <property type="match status" value="1"/>
</dbReference>
<name>A0A210PJX9_MIZYE</name>
<dbReference type="Proteomes" id="UP000242188">
    <property type="component" value="Unassembled WGS sequence"/>
</dbReference>
<feature type="transmembrane region" description="Helical" evidence="11">
    <location>
        <begin position="72"/>
        <end position="97"/>
    </location>
</feature>
<dbReference type="CDD" id="cd00637">
    <property type="entry name" value="7tm_classA_rhodopsin-like"/>
    <property type="match status" value="1"/>
</dbReference>
<keyword evidence="5 11" id="KW-1133">Transmembrane helix</keyword>
<keyword evidence="4 10" id="KW-0812">Transmembrane</keyword>
<sequence length="359" mass="41420">MSDSFRNRMIDINNLSAYDNSSIAENAGGKFKDFRNVADFVLGILCVLLIPCICFGNFLVIISLVKFRRLRTITYILVGSLSVADSLLAVITLPVYSLFYFKLTFVQSVKYLCLFKFSSVCASMSASMINLVAIGFDRYVAILHPLKYKTILTHKRVRIFIVCMWIYIVPVCILPLVWNSYDEIQICDYFKILPLAYTLYAAFFSIGISLVFSLFLYIRIFLVARQQQKQVRKDSLRGNHRIDKQMEKDTNSAKVMALVLFLFYIFWVPFTIIGPIKYSVKIDNDLSETLKNITLFLAMSNSMINPIIYCWLRREFREAFRAICIDSCCFNIKTNRKESFGNSLLFNSISAEQKEEAKP</sequence>
<dbReference type="PANTHER" id="PTHR22750">
    <property type="entry name" value="G-PROTEIN COUPLED RECEPTOR"/>
    <property type="match status" value="1"/>
</dbReference>
<evidence type="ECO:0000256" key="8">
    <source>
        <dbReference type="ARBA" id="ARBA00023170"/>
    </source>
</evidence>
<feature type="transmembrane region" description="Helical" evidence="11">
    <location>
        <begin position="293"/>
        <end position="312"/>
    </location>
</feature>
<keyword evidence="9 10" id="KW-0807">Transducer</keyword>
<dbReference type="InterPro" id="IPR000276">
    <property type="entry name" value="GPCR_Rhodpsn"/>
</dbReference>
<evidence type="ECO:0000256" key="7">
    <source>
        <dbReference type="ARBA" id="ARBA00023136"/>
    </source>
</evidence>
<evidence type="ECO:0000259" key="12">
    <source>
        <dbReference type="PROSITE" id="PS50262"/>
    </source>
</evidence>
<evidence type="ECO:0000256" key="2">
    <source>
        <dbReference type="ARBA" id="ARBA00010663"/>
    </source>
</evidence>
<comment type="subcellular location">
    <subcellularLocation>
        <location evidence="1">Cell membrane</location>
        <topology evidence="1">Multi-pass membrane protein</topology>
    </subcellularLocation>
</comment>
<dbReference type="PROSITE" id="PS50262">
    <property type="entry name" value="G_PROTEIN_RECEP_F1_2"/>
    <property type="match status" value="1"/>
</dbReference>
<dbReference type="Gene3D" id="1.20.1070.10">
    <property type="entry name" value="Rhodopsin 7-helix transmembrane proteins"/>
    <property type="match status" value="1"/>
</dbReference>
<feature type="transmembrane region" description="Helical" evidence="11">
    <location>
        <begin position="117"/>
        <end position="136"/>
    </location>
</feature>
<dbReference type="SUPFAM" id="SSF81321">
    <property type="entry name" value="Family A G protein-coupled receptor-like"/>
    <property type="match status" value="1"/>
</dbReference>
<protein>
    <submittedName>
        <fullName evidence="13">Beta-2 adrenergic receptor</fullName>
    </submittedName>
</protein>
<feature type="transmembrane region" description="Helical" evidence="11">
    <location>
        <begin position="157"/>
        <end position="178"/>
    </location>
</feature>
<dbReference type="OrthoDB" id="6286925at2759"/>
<evidence type="ECO:0000256" key="9">
    <source>
        <dbReference type="ARBA" id="ARBA00023224"/>
    </source>
</evidence>
<dbReference type="InterPro" id="IPR017452">
    <property type="entry name" value="GPCR_Rhodpsn_7TM"/>
</dbReference>
<evidence type="ECO:0000256" key="1">
    <source>
        <dbReference type="ARBA" id="ARBA00004651"/>
    </source>
</evidence>
<evidence type="ECO:0000256" key="5">
    <source>
        <dbReference type="ARBA" id="ARBA00022989"/>
    </source>
</evidence>
<dbReference type="AlphaFoldDB" id="A0A210PJX9"/>
<comment type="caution">
    <text evidence="13">The sequence shown here is derived from an EMBL/GenBank/DDBJ whole genome shotgun (WGS) entry which is preliminary data.</text>
</comment>
<dbReference type="PRINTS" id="PR01012">
    <property type="entry name" value="NRPEPTIDEYR"/>
</dbReference>
<dbReference type="PROSITE" id="PS00237">
    <property type="entry name" value="G_PROTEIN_RECEP_F1_1"/>
    <property type="match status" value="1"/>
</dbReference>
<evidence type="ECO:0000256" key="3">
    <source>
        <dbReference type="ARBA" id="ARBA00022475"/>
    </source>
</evidence>
<evidence type="ECO:0000256" key="10">
    <source>
        <dbReference type="RuleBase" id="RU000688"/>
    </source>
</evidence>
<keyword evidence="6 10" id="KW-0297">G-protein coupled receptor</keyword>
<keyword evidence="14" id="KW-1185">Reference proteome</keyword>
<dbReference type="GO" id="GO:0005886">
    <property type="term" value="C:plasma membrane"/>
    <property type="evidence" value="ECO:0007669"/>
    <property type="project" value="UniProtKB-SubCell"/>
</dbReference>
<evidence type="ECO:0000313" key="13">
    <source>
        <dbReference type="EMBL" id="OWF36801.1"/>
    </source>
</evidence>
<reference evidence="13 14" key="1">
    <citation type="journal article" date="2017" name="Nat. Ecol. Evol.">
        <title>Scallop genome provides insights into evolution of bilaterian karyotype and development.</title>
        <authorList>
            <person name="Wang S."/>
            <person name="Zhang J."/>
            <person name="Jiao W."/>
            <person name="Li J."/>
            <person name="Xun X."/>
            <person name="Sun Y."/>
            <person name="Guo X."/>
            <person name="Huan P."/>
            <person name="Dong B."/>
            <person name="Zhang L."/>
            <person name="Hu X."/>
            <person name="Sun X."/>
            <person name="Wang J."/>
            <person name="Zhao C."/>
            <person name="Wang Y."/>
            <person name="Wang D."/>
            <person name="Huang X."/>
            <person name="Wang R."/>
            <person name="Lv J."/>
            <person name="Li Y."/>
            <person name="Zhang Z."/>
            <person name="Liu B."/>
            <person name="Lu W."/>
            <person name="Hui Y."/>
            <person name="Liang J."/>
            <person name="Zhou Z."/>
            <person name="Hou R."/>
            <person name="Li X."/>
            <person name="Liu Y."/>
            <person name="Li H."/>
            <person name="Ning X."/>
            <person name="Lin Y."/>
            <person name="Zhao L."/>
            <person name="Xing Q."/>
            <person name="Dou J."/>
            <person name="Li Y."/>
            <person name="Mao J."/>
            <person name="Guo H."/>
            <person name="Dou H."/>
            <person name="Li T."/>
            <person name="Mu C."/>
            <person name="Jiang W."/>
            <person name="Fu Q."/>
            <person name="Fu X."/>
            <person name="Miao Y."/>
            <person name="Liu J."/>
            <person name="Yu Q."/>
            <person name="Li R."/>
            <person name="Liao H."/>
            <person name="Li X."/>
            <person name="Kong Y."/>
            <person name="Jiang Z."/>
            <person name="Chourrout D."/>
            <person name="Li R."/>
            <person name="Bao Z."/>
        </authorList>
    </citation>
    <scope>NUCLEOTIDE SEQUENCE [LARGE SCALE GENOMIC DNA]</scope>
    <source>
        <strain evidence="13 14">PY_sf001</strain>
    </source>
</reference>
<accession>A0A210PJX9</accession>
<feature type="transmembrane region" description="Helical" evidence="11">
    <location>
        <begin position="40"/>
        <end position="65"/>
    </location>
</feature>
<keyword evidence="7 11" id="KW-0472">Membrane</keyword>
<dbReference type="EMBL" id="NEDP02076329">
    <property type="protein sequence ID" value="OWF36801.1"/>
    <property type="molecule type" value="Genomic_DNA"/>
</dbReference>
<dbReference type="GO" id="GO:0004983">
    <property type="term" value="F:neuropeptide Y receptor activity"/>
    <property type="evidence" value="ECO:0007669"/>
    <property type="project" value="InterPro"/>
</dbReference>